<feature type="transmembrane region" description="Helical" evidence="9">
    <location>
        <begin position="36"/>
        <end position="58"/>
    </location>
</feature>
<evidence type="ECO:0000256" key="9">
    <source>
        <dbReference type="SAM" id="Phobius"/>
    </source>
</evidence>
<evidence type="ECO:0000256" key="3">
    <source>
        <dbReference type="ARBA" id="ARBA00022692"/>
    </source>
</evidence>
<dbReference type="Pfam" id="PF07885">
    <property type="entry name" value="Ion_trans_2"/>
    <property type="match status" value="1"/>
</dbReference>
<dbReference type="InterPro" id="IPR013099">
    <property type="entry name" value="K_chnl_dom"/>
</dbReference>
<evidence type="ECO:0000313" key="11">
    <source>
        <dbReference type="EMBL" id="SFT50374.1"/>
    </source>
</evidence>
<evidence type="ECO:0000313" key="12">
    <source>
        <dbReference type="Proteomes" id="UP000182466"/>
    </source>
</evidence>
<dbReference type="GO" id="GO:0005886">
    <property type="term" value="C:plasma membrane"/>
    <property type="evidence" value="ECO:0007669"/>
    <property type="project" value="TreeGrafter"/>
</dbReference>
<keyword evidence="3 9" id="KW-0812">Transmembrane</keyword>
<evidence type="ECO:0000256" key="6">
    <source>
        <dbReference type="ARBA" id="ARBA00023136"/>
    </source>
</evidence>
<evidence type="ECO:0000256" key="1">
    <source>
        <dbReference type="ARBA" id="ARBA00004141"/>
    </source>
</evidence>
<dbReference type="PANTHER" id="PTHR11003">
    <property type="entry name" value="POTASSIUM CHANNEL, SUBFAMILY K"/>
    <property type="match status" value="1"/>
</dbReference>
<evidence type="ECO:0000256" key="2">
    <source>
        <dbReference type="ARBA" id="ARBA00022448"/>
    </source>
</evidence>
<accession>A0A1I6YJ76</accession>
<keyword evidence="6 9" id="KW-0472">Membrane</keyword>
<feature type="domain" description="Potassium channel" evidence="10">
    <location>
        <begin position="13"/>
        <end position="83"/>
    </location>
</feature>
<dbReference type="GO" id="GO:0030322">
    <property type="term" value="P:stabilization of membrane potential"/>
    <property type="evidence" value="ECO:0007669"/>
    <property type="project" value="TreeGrafter"/>
</dbReference>
<feature type="compositionally biased region" description="Polar residues" evidence="8">
    <location>
        <begin position="117"/>
        <end position="131"/>
    </location>
</feature>
<dbReference type="AlphaFoldDB" id="A0A1I6YJ76"/>
<dbReference type="InterPro" id="IPR003280">
    <property type="entry name" value="2pore_dom_K_chnl"/>
</dbReference>
<evidence type="ECO:0000256" key="7">
    <source>
        <dbReference type="ARBA" id="ARBA00023303"/>
    </source>
</evidence>
<proteinExistence type="predicted"/>
<sequence length="131" mass="14379">MRQIKAQTVIISLVGIVLSGTVFFHLAEGWSWLDSYFFTVVTISTVGYGSLVPTSALGKLATTGFIFVGLGIFAVAIQQFAVFQMRKREEHTEWLIGHLGHRPKDSAAANEDDRPTTPVTDQQSGRSDAHK</sequence>
<keyword evidence="2" id="KW-0813">Transport</keyword>
<dbReference type="Gene3D" id="1.10.287.70">
    <property type="match status" value="1"/>
</dbReference>
<dbReference type="PANTHER" id="PTHR11003:SF291">
    <property type="entry name" value="IP11374P"/>
    <property type="match status" value="1"/>
</dbReference>
<reference evidence="11 12" key="1">
    <citation type="submission" date="2016-10" db="EMBL/GenBank/DDBJ databases">
        <authorList>
            <person name="de Groot N.N."/>
        </authorList>
    </citation>
    <scope>NUCLEOTIDE SEQUENCE [LARGE SCALE GENOMIC DNA]</scope>
    <source>
        <strain evidence="11 12">CGMCC 1.10959</strain>
    </source>
</reference>
<keyword evidence="5" id="KW-0406">Ion transport</keyword>
<evidence type="ECO:0000256" key="8">
    <source>
        <dbReference type="SAM" id="MobiDB-lite"/>
    </source>
</evidence>
<dbReference type="OrthoDB" id="9799090at2"/>
<dbReference type="GO" id="GO:0015271">
    <property type="term" value="F:outward rectifier potassium channel activity"/>
    <property type="evidence" value="ECO:0007669"/>
    <property type="project" value="TreeGrafter"/>
</dbReference>
<evidence type="ECO:0000259" key="10">
    <source>
        <dbReference type="Pfam" id="PF07885"/>
    </source>
</evidence>
<comment type="subcellular location">
    <subcellularLocation>
        <location evidence="1">Membrane</location>
        <topology evidence="1">Multi-pass membrane protein</topology>
    </subcellularLocation>
</comment>
<evidence type="ECO:0000256" key="5">
    <source>
        <dbReference type="ARBA" id="ARBA00023065"/>
    </source>
</evidence>
<feature type="region of interest" description="Disordered" evidence="8">
    <location>
        <begin position="98"/>
        <end position="131"/>
    </location>
</feature>
<dbReference type="GO" id="GO:0022841">
    <property type="term" value="F:potassium ion leak channel activity"/>
    <property type="evidence" value="ECO:0007669"/>
    <property type="project" value="TreeGrafter"/>
</dbReference>
<organism evidence="11 12">
    <name type="scientific">Sedimentitalea nanhaiensis</name>
    <dbReference type="NCBI Taxonomy" id="999627"/>
    <lineage>
        <taxon>Bacteria</taxon>
        <taxon>Pseudomonadati</taxon>
        <taxon>Pseudomonadota</taxon>
        <taxon>Alphaproteobacteria</taxon>
        <taxon>Rhodobacterales</taxon>
        <taxon>Paracoccaceae</taxon>
        <taxon>Sedimentitalea</taxon>
    </lineage>
</organism>
<keyword evidence="12" id="KW-1185">Reference proteome</keyword>
<protein>
    <submittedName>
        <fullName evidence="11">Ion channel</fullName>
    </submittedName>
</protein>
<dbReference type="EMBL" id="FPAW01000002">
    <property type="protein sequence ID" value="SFT50374.1"/>
    <property type="molecule type" value="Genomic_DNA"/>
</dbReference>
<dbReference type="Proteomes" id="UP000182466">
    <property type="component" value="Unassembled WGS sequence"/>
</dbReference>
<dbReference type="eggNOG" id="COG1226">
    <property type="taxonomic scope" value="Bacteria"/>
</dbReference>
<name>A0A1I6YJ76_9RHOB</name>
<feature type="transmembrane region" description="Helical" evidence="9">
    <location>
        <begin position="6"/>
        <end position="24"/>
    </location>
</feature>
<keyword evidence="7" id="KW-0407">Ion channel</keyword>
<gene>
    <name evidence="11" type="ORF">SAMN05216236_102237</name>
</gene>
<dbReference type="SUPFAM" id="SSF81324">
    <property type="entry name" value="Voltage-gated potassium channels"/>
    <property type="match status" value="1"/>
</dbReference>
<evidence type="ECO:0000256" key="4">
    <source>
        <dbReference type="ARBA" id="ARBA00022989"/>
    </source>
</evidence>
<keyword evidence="4 9" id="KW-1133">Transmembrane helix</keyword>
<dbReference type="RefSeq" id="WP_051372211.1">
    <property type="nucleotide sequence ID" value="NZ_FPAW01000002.1"/>
</dbReference>
<dbReference type="STRING" id="999627.SAMN05216236_102237"/>
<feature type="transmembrane region" description="Helical" evidence="9">
    <location>
        <begin position="64"/>
        <end position="83"/>
    </location>
</feature>